<proteinExistence type="predicted"/>
<dbReference type="OrthoDB" id="15441at2"/>
<dbReference type="RefSeq" id="WP_089323530.1">
    <property type="nucleotide sequence ID" value="NZ_FZOB01000013.1"/>
</dbReference>
<reference evidence="2" key="1">
    <citation type="submission" date="2017-06" db="EMBL/GenBank/DDBJ databases">
        <authorList>
            <person name="Varghese N."/>
            <person name="Submissions S."/>
        </authorList>
    </citation>
    <scope>NUCLEOTIDE SEQUENCE [LARGE SCALE GENOMIC DNA]</scope>
    <source>
        <strain evidence="2">DSM 15668</strain>
    </source>
</reference>
<dbReference type="EMBL" id="FZOB01000013">
    <property type="protein sequence ID" value="SNR87798.1"/>
    <property type="molecule type" value="Genomic_DNA"/>
</dbReference>
<protein>
    <submittedName>
        <fullName evidence="1">Uncharacterized protein</fullName>
    </submittedName>
</protein>
<gene>
    <name evidence="1" type="ORF">SAMN06265340_1132</name>
</gene>
<evidence type="ECO:0000313" key="1">
    <source>
        <dbReference type="EMBL" id="SNR87798.1"/>
    </source>
</evidence>
<keyword evidence="2" id="KW-1185">Reference proteome</keyword>
<name>A0A238ZY30_9BACT</name>
<organism evidence="1 2">
    <name type="scientific">Desulfurobacterium atlanticum</name>
    <dbReference type="NCBI Taxonomy" id="240169"/>
    <lineage>
        <taxon>Bacteria</taxon>
        <taxon>Pseudomonadati</taxon>
        <taxon>Aquificota</taxon>
        <taxon>Aquificia</taxon>
        <taxon>Desulfurobacteriales</taxon>
        <taxon>Desulfurobacteriaceae</taxon>
        <taxon>Desulfurobacterium</taxon>
    </lineage>
</organism>
<accession>A0A238ZY30</accession>
<sequence>MELWVKAGEETVKIQGSLKSIFETVKNKFTETPKILAFNGTKRERRRFKKELRFAKKDLIKAAENYLIWYKSCKRLFS</sequence>
<dbReference type="Proteomes" id="UP000198405">
    <property type="component" value="Unassembled WGS sequence"/>
</dbReference>
<evidence type="ECO:0000313" key="2">
    <source>
        <dbReference type="Proteomes" id="UP000198405"/>
    </source>
</evidence>
<dbReference type="AlphaFoldDB" id="A0A238ZY30"/>